<dbReference type="EMBL" id="JADPRT010000009">
    <property type="protein sequence ID" value="MBF9070779.1"/>
    <property type="molecule type" value="Genomic_DNA"/>
</dbReference>
<dbReference type="AlphaFoldDB" id="A0A931B5J6"/>
<reference evidence="1" key="1">
    <citation type="submission" date="2020-11" db="EMBL/GenBank/DDBJ databases">
        <title>Isolation and identification of active actinomycetes.</title>
        <authorList>
            <person name="Yu B."/>
        </authorList>
    </citation>
    <scope>NUCLEOTIDE SEQUENCE</scope>
    <source>
        <strain evidence="1">NEAU-YB345</strain>
    </source>
</reference>
<dbReference type="Gene3D" id="3.40.30.10">
    <property type="entry name" value="Glutaredoxin"/>
    <property type="match status" value="1"/>
</dbReference>
<evidence type="ECO:0000313" key="2">
    <source>
        <dbReference type="Proteomes" id="UP000657385"/>
    </source>
</evidence>
<keyword evidence="2" id="KW-1185">Reference proteome</keyword>
<dbReference type="InterPro" id="IPR053977">
    <property type="entry name" value="Rv2466c-like"/>
</dbReference>
<organism evidence="1 2">
    <name type="scientific">Streptacidiphilus fuscans</name>
    <dbReference type="NCBI Taxonomy" id="2789292"/>
    <lineage>
        <taxon>Bacteria</taxon>
        <taxon>Bacillati</taxon>
        <taxon>Actinomycetota</taxon>
        <taxon>Actinomycetes</taxon>
        <taxon>Kitasatosporales</taxon>
        <taxon>Streptomycetaceae</taxon>
        <taxon>Streptacidiphilus</taxon>
    </lineage>
</organism>
<dbReference type="SUPFAM" id="SSF52833">
    <property type="entry name" value="Thioredoxin-like"/>
    <property type="match status" value="1"/>
</dbReference>
<sequence length="229" mass="24752">MNRFSGQQTLNPAANPAVNPPERLVAEFWFDPICPWSWQTSRWILEVERLRPITIHWNVMSLALLQDSPRLPQAYRQSLFEARALARVCVAAQAEHGDKVLGPLYTALGTRLHDRRVQPTVAMVSSALRQAGLPQALADALESAEYEEALRASHGTAVALAGEGLGTPVIALHAPEDSGAAPVAFFGPVVSPVPRGEAAARLWDGLALVASVPGFTELKRTRAHMTALS</sequence>
<dbReference type="Pfam" id="PF22234">
    <property type="entry name" value="Rv2466c-like"/>
    <property type="match status" value="1"/>
</dbReference>
<protein>
    <submittedName>
        <fullName evidence="1">DsbA family protein</fullName>
    </submittedName>
</protein>
<proteinExistence type="predicted"/>
<dbReference type="Proteomes" id="UP000657385">
    <property type="component" value="Unassembled WGS sequence"/>
</dbReference>
<comment type="caution">
    <text evidence="1">The sequence shown here is derived from an EMBL/GenBank/DDBJ whole genome shotgun (WGS) entry which is preliminary data.</text>
</comment>
<dbReference type="InterPro" id="IPR036249">
    <property type="entry name" value="Thioredoxin-like_sf"/>
</dbReference>
<evidence type="ECO:0000313" key="1">
    <source>
        <dbReference type="EMBL" id="MBF9070779.1"/>
    </source>
</evidence>
<gene>
    <name evidence="1" type="ORF">I2501_22435</name>
</gene>
<accession>A0A931B5J6</accession>
<name>A0A931B5J6_9ACTN</name>
<dbReference type="RefSeq" id="WP_196195938.1">
    <property type="nucleotide sequence ID" value="NZ_JADPRT010000009.1"/>
</dbReference>